<protein>
    <submittedName>
        <fullName evidence="2">Uncharacterized protein</fullName>
    </submittedName>
</protein>
<proteinExistence type="predicted"/>
<accession>A0A849ABB8</accession>
<dbReference type="Proteomes" id="UP000562984">
    <property type="component" value="Unassembled WGS sequence"/>
</dbReference>
<dbReference type="EMBL" id="JABEND010000001">
    <property type="protein sequence ID" value="NNG34202.1"/>
    <property type="molecule type" value="Genomic_DNA"/>
</dbReference>
<dbReference type="RefSeq" id="WP_171197882.1">
    <property type="nucleotide sequence ID" value="NZ_JABEND010000001.1"/>
</dbReference>
<feature type="region of interest" description="Disordered" evidence="1">
    <location>
        <begin position="81"/>
        <end position="100"/>
    </location>
</feature>
<sequence length="337" mass="34404">MSGFSQRRGVLGIAMIALGALLVLAVNVISGRAVDGVAAPGPPPPVPAPGSCLKLTSSQRWVPADCRTPYQATVHQAWRTSTAPAAQGAAPGNCPAPRQYPPSAPTIDESGVRWLPPDVPWTPLTVAAGGASGWTACVAVAYVLDRRNAADLRDLAIFTVPPDELTSTAQLPASLRRCYAGSAPVLLDPAAAPLGQGQVPCHRPHQWELLAAAEPASFSNTIAEKMNDGAGGQSATGPADRQAASSAGSCRKLADVLLGNGRRLDEPDAPGIVVQLAADSAAGSSVSFEVPAGAPAAGMFASSTPAGPPGCYLVAPRDKYLTASVVGLGNRPFPYRR</sequence>
<evidence type="ECO:0000256" key="1">
    <source>
        <dbReference type="SAM" id="MobiDB-lite"/>
    </source>
</evidence>
<reference evidence="2 3" key="1">
    <citation type="submission" date="2020-05" db="EMBL/GenBank/DDBJ databases">
        <title>Nakamurella sp. DB0629 isolated from air conditioner.</title>
        <authorList>
            <person name="Kim D.H."/>
            <person name="Kim D.-U."/>
        </authorList>
    </citation>
    <scope>NUCLEOTIDE SEQUENCE [LARGE SCALE GENOMIC DNA]</scope>
    <source>
        <strain evidence="2 3">DB0629</strain>
    </source>
</reference>
<gene>
    <name evidence="2" type="ORF">HKD39_00405</name>
</gene>
<name>A0A849ABB8_9ACTN</name>
<comment type="caution">
    <text evidence="2">The sequence shown here is derived from an EMBL/GenBank/DDBJ whole genome shotgun (WGS) entry which is preliminary data.</text>
</comment>
<evidence type="ECO:0000313" key="3">
    <source>
        <dbReference type="Proteomes" id="UP000562984"/>
    </source>
</evidence>
<feature type="region of interest" description="Disordered" evidence="1">
    <location>
        <begin position="224"/>
        <end position="246"/>
    </location>
</feature>
<organism evidence="2 3">
    <name type="scientific">Nakamurella aerolata</name>
    <dbReference type="NCBI Taxonomy" id="1656892"/>
    <lineage>
        <taxon>Bacteria</taxon>
        <taxon>Bacillati</taxon>
        <taxon>Actinomycetota</taxon>
        <taxon>Actinomycetes</taxon>
        <taxon>Nakamurellales</taxon>
        <taxon>Nakamurellaceae</taxon>
        <taxon>Nakamurella</taxon>
    </lineage>
</organism>
<keyword evidence="3" id="KW-1185">Reference proteome</keyword>
<evidence type="ECO:0000313" key="2">
    <source>
        <dbReference type="EMBL" id="NNG34202.1"/>
    </source>
</evidence>
<dbReference type="AlphaFoldDB" id="A0A849ABB8"/>